<reference evidence="3 4" key="1">
    <citation type="submission" date="2024-10" db="EMBL/GenBank/DDBJ databases">
        <title>Novel secondary metabolite-producing bacteria for plant disease control.</title>
        <authorList>
            <person name="Chevrette M."/>
        </authorList>
    </citation>
    <scope>NUCLEOTIDE SEQUENCE [LARGE SCALE GENOMIC DNA]</scope>
    <source>
        <strain evidence="3 4">J30 TE3557</strain>
    </source>
</reference>
<name>A0ABW8N459_9MICC</name>
<protein>
    <submittedName>
        <fullName evidence="3">Pimeloyl-ACP methyl ester carboxylesterase</fullName>
    </submittedName>
</protein>
<proteinExistence type="predicted"/>
<dbReference type="InterPro" id="IPR000073">
    <property type="entry name" value="AB_hydrolase_1"/>
</dbReference>
<evidence type="ECO:0000313" key="3">
    <source>
        <dbReference type="EMBL" id="MFK4638110.1"/>
    </source>
</evidence>
<sequence>MTRPRAGKARLDTGRTARAGKACLKRAVKKLLVTVSAIGAVVALGLATTSVVNVVASNSESSRIESYGQRVDVDGSKINVLVTGSGIKDVVLLPGFGTSSPVLDFAPLVRDLSKDHRVIVVEPLGYGLSDGTDRERTTQNIVQEVHGALQALHVNRYILMGHSIAGLYGIDYANRYPEEVSAFVGIDTSVPGQPGMDTEFPTGLMSAAKNLGLLRLLTAAAGPTKSPAYTDYARDQMQMLTNRNSMSPTYLNEMSHISSNFQNALGTSFPKELPLLLFVVAENRENPEWLELHRDQAASVTDGTVVPLPGEHYLHHTHAGEIANGVREWGAGRR</sequence>
<organism evidence="3 4">
    <name type="scientific">Paenarthrobacter histidinolovorans</name>
    <dbReference type="NCBI Taxonomy" id="43664"/>
    <lineage>
        <taxon>Bacteria</taxon>
        <taxon>Bacillati</taxon>
        <taxon>Actinomycetota</taxon>
        <taxon>Actinomycetes</taxon>
        <taxon>Micrococcales</taxon>
        <taxon>Micrococcaceae</taxon>
        <taxon>Paenarthrobacter</taxon>
    </lineage>
</organism>
<keyword evidence="1" id="KW-0472">Membrane</keyword>
<dbReference type="Pfam" id="PF00561">
    <property type="entry name" value="Abhydrolase_1"/>
    <property type="match status" value="1"/>
</dbReference>
<dbReference type="EMBL" id="JBIYEW010000003">
    <property type="protein sequence ID" value="MFK4638110.1"/>
    <property type="molecule type" value="Genomic_DNA"/>
</dbReference>
<evidence type="ECO:0000313" key="4">
    <source>
        <dbReference type="Proteomes" id="UP001620520"/>
    </source>
</evidence>
<evidence type="ECO:0000259" key="2">
    <source>
        <dbReference type="Pfam" id="PF00561"/>
    </source>
</evidence>
<dbReference type="InterPro" id="IPR029058">
    <property type="entry name" value="AB_hydrolase_fold"/>
</dbReference>
<feature type="transmembrane region" description="Helical" evidence="1">
    <location>
        <begin position="31"/>
        <end position="56"/>
    </location>
</feature>
<dbReference type="PANTHER" id="PTHR43798:SF33">
    <property type="entry name" value="HYDROLASE, PUTATIVE (AFU_ORTHOLOGUE AFUA_2G14860)-RELATED"/>
    <property type="match status" value="1"/>
</dbReference>
<dbReference type="Gene3D" id="3.40.50.1820">
    <property type="entry name" value="alpha/beta hydrolase"/>
    <property type="match status" value="1"/>
</dbReference>
<dbReference type="InterPro" id="IPR050266">
    <property type="entry name" value="AB_hydrolase_sf"/>
</dbReference>
<feature type="domain" description="AB hydrolase-1" evidence="2">
    <location>
        <begin position="90"/>
        <end position="205"/>
    </location>
</feature>
<gene>
    <name evidence="3" type="ORF">ABIA52_000999</name>
</gene>
<keyword evidence="4" id="KW-1185">Reference proteome</keyword>
<accession>A0ABW8N459</accession>
<keyword evidence="1" id="KW-0812">Transmembrane</keyword>
<keyword evidence="1" id="KW-1133">Transmembrane helix</keyword>
<dbReference type="PANTHER" id="PTHR43798">
    <property type="entry name" value="MONOACYLGLYCEROL LIPASE"/>
    <property type="match status" value="1"/>
</dbReference>
<evidence type="ECO:0000256" key="1">
    <source>
        <dbReference type="SAM" id="Phobius"/>
    </source>
</evidence>
<dbReference type="Proteomes" id="UP001620520">
    <property type="component" value="Unassembled WGS sequence"/>
</dbReference>
<comment type="caution">
    <text evidence="3">The sequence shown here is derived from an EMBL/GenBank/DDBJ whole genome shotgun (WGS) entry which is preliminary data.</text>
</comment>
<dbReference type="SUPFAM" id="SSF53474">
    <property type="entry name" value="alpha/beta-Hydrolases"/>
    <property type="match status" value="1"/>
</dbReference>